<feature type="signal peptide" evidence="1">
    <location>
        <begin position="1"/>
        <end position="29"/>
    </location>
</feature>
<comment type="caution">
    <text evidence="2">The sequence shown here is derived from an EMBL/GenBank/DDBJ whole genome shotgun (WGS) entry which is preliminary data.</text>
</comment>
<dbReference type="EMBL" id="VCAU01000041">
    <property type="protein sequence ID" value="KAF9888961.1"/>
    <property type="molecule type" value="Genomic_DNA"/>
</dbReference>
<dbReference type="GO" id="GO:0016788">
    <property type="term" value="F:hydrolase activity, acting on ester bonds"/>
    <property type="evidence" value="ECO:0007669"/>
    <property type="project" value="InterPro"/>
</dbReference>
<dbReference type="Pfam" id="PF03659">
    <property type="entry name" value="Glyco_hydro_71"/>
    <property type="match status" value="1"/>
</dbReference>
<keyword evidence="1" id="KW-0732">Signal</keyword>
<evidence type="ECO:0000313" key="2">
    <source>
        <dbReference type="EMBL" id="KAF9888961.1"/>
    </source>
</evidence>
<reference evidence="2" key="2">
    <citation type="submission" date="2020-02" db="EMBL/GenBank/DDBJ databases">
        <authorList>
            <person name="Gilchrist C.L.M."/>
            <person name="Chooi Y.-H."/>
        </authorList>
    </citation>
    <scope>NUCLEOTIDE SEQUENCE</scope>
    <source>
        <strain evidence="2">MST-FP2251</strain>
    </source>
</reference>
<dbReference type="InterPro" id="IPR024079">
    <property type="entry name" value="MetalloPept_cat_dom_sf"/>
</dbReference>
<dbReference type="PANTHER" id="PTHR37981:SF1">
    <property type="entry name" value="SGNH HYDROLASE-TYPE ESTERASE DOMAIN-CONTAINING PROTEIN"/>
    <property type="match status" value="1"/>
</dbReference>
<evidence type="ECO:0008006" key="4">
    <source>
        <dbReference type="Google" id="ProtNLM"/>
    </source>
</evidence>
<sequence>MSQNQNIRTMRISLLSAGALLLQACHVQAKAAFAHFMVGNTPTWKLSDWKYNIQLAVDAHIDAFAMNMANGWYANDASLALAFEAAASLDFQLFFSFDYAGNGSWASADVISLINQYGSSGAYFQYQGGPFVSTFEGPGNADDWVDIKAQTGCFFVPDWSSLGAIPAAAAADGVADGLFSWAGWAWGDQNITTFVDASYMQTLNASGKPYMMPVSPWFYTNMPGYDKNWLWRGDDTWYQRWMQVWYLQPEFVEIISWNDFGESHYIGPLDNSSFDAFTVGQAPFNYAKDMPHDGWRDLLPFMIDTYKNERGLVTDERLVMWYRTSLAGECHNGNTTGNTAEQLQLEFAPEDVSQDRLFFTALLSDYADVKVMVDAYVHDAEWDFLPPGNTGPGGPGLYHGSIPLTDLERVEVIITRNDVDIFSVVGGKDVSGDNCVGGLTNWNAWVASGSGGDLPQHVYPDFNVNLQTCVAGYSVDAFTDLCEFTCAWGYCPIGACVCTNLGIILDSVNQTDTVGYPANGDANYGGLCNFACSAGYCPSDYCSPEVQPSYIPTSSPFDPPTCTGGTSDNGNFLGLCSYACNFGYCPRNSCSCNSKGPLVQPPAQTSSNGISLVGPDSDLCKFACTRGYCPSGTCAQFVAKYPDNTCNAGQKSLIEEEMAFAIEMATYAQNHLQDGEYYDLFFAEEVRSQAGFTSNAESVYGQVTKILSGQTSSFDLKLTCDFSNPWCGNGKYAAHMSDIDQRINFCGPFFSSDKLASTEYMQWLCGESDDLTLDDFARTPAAIILHETTHTSEAMWYNQPALDYAYGADHCLQLAKGTFNRACAPYWLQKPKNPLCSPAGNPNAEGVCGPEFSARNADTYSLVAAGVWYSSMCSKEINLPSVASTATGDDSCPPATDPFVPDTDETPVVEGYVHFGDSFAAGMGTGTTSTDSCRVGSNNYGRLLYQWFDDETIPFETLACSGDTTTGLLKQIDKWKSPSVTNVGTLTMGGNDLDFSNMVYYCVLTPNEVHTGATNRQYCLEYEAKAQALMEDGSAAGLTAQLTNAYLKILTKSDRPDFQLYVTGYPGFFNYDTTDCDKSTFQYWWPGYDRGYWDTPPFMLSRIVMLTQALRSELDGLVDQLNGVIQQAINDANAQHGGSQIHYVEVQSYFDTHRWCENADASWHEPDPSIDSTWFFLSAWPDVTLETDTITTTEEEATEMTTLMSQGSIVLPDAGGCSGSLGTDPDPYAVAMCRVSVEIAANSTGPQATRYAKANADIAKGDFSSQEVAGYLPTRQIKTFHPRSPGMLAFRNAIIRAM</sequence>
<dbReference type="SUPFAM" id="SSF55486">
    <property type="entry name" value="Metalloproteases ('zincins'), catalytic domain"/>
    <property type="match status" value="1"/>
</dbReference>
<keyword evidence="3" id="KW-1185">Reference proteome</keyword>
<dbReference type="CDD" id="cd11577">
    <property type="entry name" value="GH71"/>
    <property type="match status" value="1"/>
</dbReference>
<dbReference type="PANTHER" id="PTHR37981">
    <property type="entry name" value="LIPASE 2"/>
    <property type="match status" value="1"/>
</dbReference>
<name>A0AAD4CM51_ASPNN</name>
<dbReference type="SUPFAM" id="SSF52266">
    <property type="entry name" value="SGNH hydrolase"/>
    <property type="match status" value="1"/>
</dbReference>
<organism evidence="2 3">
    <name type="scientific">Aspergillus nanangensis</name>
    <dbReference type="NCBI Taxonomy" id="2582783"/>
    <lineage>
        <taxon>Eukaryota</taxon>
        <taxon>Fungi</taxon>
        <taxon>Dikarya</taxon>
        <taxon>Ascomycota</taxon>
        <taxon>Pezizomycotina</taxon>
        <taxon>Eurotiomycetes</taxon>
        <taxon>Eurotiomycetidae</taxon>
        <taxon>Eurotiales</taxon>
        <taxon>Aspergillaceae</taxon>
        <taxon>Aspergillus</taxon>
        <taxon>Aspergillus subgen. Circumdati</taxon>
    </lineage>
</organism>
<dbReference type="Gene3D" id="3.40.390.10">
    <property type="entry name" value="Collagenase (Catalytic Domain)"/>
    <property type="match status" value="1"/>
</dbReference>
<dbReference type="Proteomes" id="UP001194746">
    <property type="component" value="Unassembled WGS sequence"/>
</dbReference>
<dbReference type="GO" id="GO:0008237">
    <property type="term" value="F:metallopeptidase activity"/>
    <property type="evidence" value="ECO:0007669"/>
    <property type="project" value="InterPro"/>
</dbReference>
<evidence type="ECO:0000256" key="1">
    <source>
        <dbReference type="SAM" id="SignalP"/>
    </source>
</evidence>
<dbReference type="GO" id="GO:0051118">
    <property type="term" value="F:glucan endo-1,3-alpha-glucosidase activity"/>
    <property type="evidence" value="ECO:0007669"/>
    <property type="project" value="InterPro"/>
</dbReference>
<evidence type="ECO:0000313" key="3">
    <source>
        <dbReference type="Proteomes" id="UP001194746"/>
    </source>
</evidence>
<accession>A0AAD4CM51</accession>
<dbReference type="Gene3D" id="3.20.20.80">
    <property type="entry name" value="Glycosidases"/>
    <property type="match status" value="1"/>
</dbReference>
<dbReference type="InterPro" id="IPR037460">
    <property type="entry name" value="SEST-like"/>
</dbReference>
<feature type="chain" id="PRO_5041921875" description="Mutanase" evidence="1">
    <location>
        <begin position="30"/>
        <end position="1298"/>
    </location>
</feature>
<dbReference type="InterPro" id="IPR036514">
    <property type="entry name" value="SGNH_hydro_sf"/>
</dbReference>
<dbReference type="GO" id="GO:0006629">
    <property type="term" value="P:lipid metabolic process"/>
    <property type="evidence" value="ECO:0007669"/>
    <property type="project" value="TreeGrafter"/>
</dbReference>
<protein>
    <recommendedName>
        <fullName evidence="4">Mutanase</fullName>
    </recommendedName>
</protein>
<gene>
    <name evidence="2" type="ORF">FE257_008131</name>
</gene>
<proteinExistence type="predicted"/>
<dbReference type="CDD" id="cd01823">
    <property type="entry name" value="SEST_like"/>
    <property type="match status" value="1"/>
</dbReference>
<dbReference type="InterPro" id="IPR005197">
    <property type="entry name" value="Glyco_hydro_71"/>
</dbReference>
<reference evidence="2" key="1">
    <citation type="journal article" date="2019" name="Beilstein J. Org. Chem.">
        <title>Nanangenines: drimane sesquiterpenoids as the dominant metabolite cohort of a novel Australian fungus, Aspergillus nanangensis.</title>
        <authorList>
            <person name="Lacey H.J."/>
            <person name="Gilchrist C.L.M."/>
            <person name="Crombie A."/>
            <person name="Kalaitzis J.A."/>
            <person name="Vuong D."/>
            <person name="Rutledge P.J."/>
            <person name="Turner P."/>
            <person name="Pitt J.I."/>
            <person name="Lacey E."/>
            <person name="Chooi Y.H."/>
            <person name="Piggott A.M."/>
        </authorList>
    </citation>
    <scope>NUCLEOTIDE SEQUENCE</scope>
    <source>
        <strain evidence="2">MST-FP2251</strain>
    </source>
</reference>
<dbReference type="Gene3D" id="3.40.50.1110">
    <property type="entry name" value="SGNH hydrolase"/>
    <property type="match status" value="1"/>
</dbReference>